<organism evidence="2 3">
    <name type="scientific">Symbiodinium natans</name>
    <dbReference type="NCBI Taxonomy" id="878477"/>
    <lineage>
        <taxon>Eukaryota</taxon>
        <taxon>Sar</taxon>
        <taxon>Alveolata</taxon>
        <taxon>Dinophyceae</taxon>
        <taxon>Suessiales</taxon>
        <taxon>Symbiodiniaceae</taxon>
        <taxon>Symbiodinium</taxon>
    </lineage>
</organism>
<reference evidence="2" key="1">
    <citation type="submission" date="2021-02" db="EMBL/GenBank/DDBJ databases">
        <authorList>
            <person name="Dougan E. K."/>
            <person name="Rhodes N."/>
            <person name="Thang M."/>
            <person name="Chan C."/>
        </authorList>
    </citation>
    <scope>NUCLEOTIDE SEQUENCE</scope>
</reference>
<dbReference type="InterPro" id="IPR001478">
    <property type="entry name" value="PDZ"/>
</dbReference>
<protein>
    <submittedName>
        <fullName evidence="2">Tmtc4 protein</fullName>
    </submittedName>
</protein>
<dbReference type="Proteomes" id="UP000604046">
    <property type="component" value="Unassembled WGS sequence"/>
</dbReference>
<dbReference type="PROSITE" id="PS50106">
    <property type="entry name" value="PDZ"/>
    <property type="match status" value="1"/>
</dbReference>
<dbReference type="Gene3D" id="2.30.42.10">
    <property type="match status" value="1"/>
</dbReference>
<evidence type="ECO:0000313" key="2">
    <source>
        <dbReference type="EMBL" id="CAE7447529.1"/>
    </source>
</evidence>
<sequence length="124" mass="13430">MGNQLCTATEVRDVLTDVTSLQEMKKKGPSSTEWTVLLRKSPGSSLGMDVDLFEGTALIVYVVCATGLLADWNAANPSKVVQKGDRILEVNGKRGDAWAMAHACIDDAELKMVVQRVGNCTLKF</sequence>
<accession>A0A812RP67</accession>
<evidence type="ECO:0000313" key="3">
    <source>
        <dbReference type="Proteomes" id="UP000604046"/>
    </source>
</evidence>
<gene>
    <name evidence="2" type="primary">Tmtc4</name>
    <name evidence="2" type="ORF">SNAT2548_LOCUS24413</name>
</gene>
<evidence type="ECO:0000259" key="1">
    <source>
        <dbReference type="PROSITE" id="PS50106"/>
    </source>
</evidence>
<feature type="domain" description="PDZ" evidence="1">
    <location>
        <begin position="35"/>
        <end position="93"/>
    </location>
</feature>
<dbReference type="InterPro" id="IPR036034">
    <property type="entry name" value="PDZ_sf"/>
</dbReference>
<proteinExistence type="predicted"/>
<dbReference type="AlphaFoldDB" id="A0A812RP67"/>
<keyword evidence="3" id="KW-1185">Reference proteome</keyword>
<comment type="caution">
    <text evidence="2">The sequence shown here is derived from an EMBL/GenBank/DDBJ whole genome shotgun (WGS) entry which is preliminary data.</text>
</comment>
<name>A0A812RP67_9DINO</name>
<dbReference type="SUPFAM" id="SSF50156">
    <property type="entry name" value="PDZ domain-like"/>
    <property type="match status" value="1"/>
</dbReference>
<dbReference type="OrthoDB" id="42382at2759"/>
<dbReference type="EMBL" id="CAJNDS010002357">
    <property type="protein sequence ID" value="CAE7447529.1"/>
    <property type="molecule type" value="Genomic_DNA"/>
</dbReference>